<dbReference type="SUPFAM" id="SSF53448">
    <property type="entry name" value="Nucleotide-diphospho-sugar transferases"/>
    <property type="match status" value="1"/>
</dbReference>
<keyword evidence="3" id="KW-1185">Reference proteome</keyword>
<dbReference type="Pfam" id="PF00535">
    <property type="entry name" value="Glycos_transf_2"/>
    <property type="match status" value="1"/>
</dbReference>
<dbReference type="PANTHER" id="PTHR22916">
    <property type="entry name" value="GLYCOSYLTRANSFERASE"/>
    <property type="match status" value="1"/>
</dbReference>
<organism evidence="2 3">
    <name type="scientific">Candidatus Brocadia sinica JPN1</name>
    <dbReference type="NCBI Taxonomy" id="1197129"/>
    <lineage>
        <taxon>Bacteria</taxon>
        <taxon>Pseudomonadati</taxon>
        <taxon>Planctomycetota</taxon>
        <taxon>Candidatus Brocadiia</taxon>
        <taxon>Candidatus Brocadiales</taxon>
        <taxon>Candidatus Brocadiaceae</taxon>
        <taxon>Candidatus Brocadia</taxon>
    </lineage>
</organism>
<dbReference type="RefSeq" id="WP_200891657.1">
    <property type="nucleotide sequence ID" value="NZ_BAFN01000001.1"/>
</dbReference>
<reference evidence="3" key="1">
    <citation type="journal article" date="2015" name="Genome Announc.">
        <title>Draft Genome Sequence of an Anaerobic Ammonium-Oxidizing Bacterium, "Candidatus Brocadia sinica".</title>
        <authorList>
            <person name="Oshiki M."/>
            <person name="Shinyako-Hata K."/>
            <person name="Satoh H."/>
            <person name="Okabe S."/>
        </authorList>
    </citation>
    <scope>NUCLEOTIDE SEQUENCE [LARGE SCALE GENOMIC DNA]</scope>
    <source>
        <strain evidence="3">JPN1</strain>
    </source>
</reference>
<dbReference type="CDD" id="cd00761">
    <property type="entry name" value="Glyco_tranf_GTA_type"/>
    <property type="match status" value="1"/>
</dbReference>
<dbReference type="Gene3D" id="3.90.550.10">
    <property type="entry name" value="Spore Coat Polysaccharide Biosynthesis Protein SpsA, Chain A"/>
    <property type="match status" value="1"/>
</dbReference>
<gene>
    <name evidence="2" type="ORF">BROSI_A0006</name>
</gene>
<dbReference type="InterPro" id="IPR029044">
    <property type="entry name" value="Nucleotide-diphossugar_trans"/>
</dbReference>
<evidence type="ECO:0000313" key="3">
    <source>
        <dbReference type="Proteomes" id="UP000032309"/>
    </source>
</evidence>
<sequence>MIGVGREKVVINKGMTSKNKTRVSIGLPVFNGEMHLEEAIDSILSQTYSDFELIISDNASTDKTQEICKAYEARDRRICYYRNEKNLGAARNFNRVFELSSGEYFKWAAHDDLLTPDFLLRCVEVLDHDASVVLCYPRTEIIDEHGKFLRNYDVKLNTDSPKPNERFHDLICIFHGCYQIFGLIRASALKMTSLIGNFTGSDRNLLVELGLINRFYEIPERLFFSRDHPQRSIRHVSFYSRAAWFDPAKERQVAFPHWKRFLEYLRSLRRASLNRYERARCYLHMVQWLGMKFNWQWLLKDLIMAVRSAVWIFLWKAKRVFLQK</sequence>
<proteinExistence type="predicted"/>
<name>A0ABQ0JRY7_9BACT</name>
<dbReference type="PANTHER" id="PTHR22916:SF56">
    <property type="entry name" value="GLYCOSYL TRANSFERASE"/>
    <property type="match status" value="1"/>
</dbReference>
<evidence type="ECO:0000313" key="2">
    <source>
        <dbReference type="EMBL" id="GAN31505.1"/>
    </source>
</evidence>
<accession>A0ABQ0JRY7</accession>
<comment type="caution">
    <text evidence="2">The sequence shown here is derived from an EMBL/GenBank/DDBJ whole genome shotgun (WGS) entry which is preliminary data.</text>
</comment>
<feature type="domain" description="Glycosyltransferase 2-like" evidence="1">
    <location>
        <begin position="24"/>
        <end position="174"/>
    </location>
</feature>
<dbReference type="Proteomes" id="UP000032309">
    <property type="component" value="Unassembled WGS sequence"/>
</dbReference>
<dbReference type="EMBL" id="BAFN01000001">
    <property type="protein sequence ID" value="GAN31505.1"/>
    <property type="molecule type" value="Genomic_DNA"/>
</dbReference>
<dbReference type="InterPro" id="IPR001173">
    <property type="entry name" value="Glyco_trans_2-like"/>
</dbReference>
<evidence type="ECO:0000259" key="1">
    <source>
        <dbReference type="Pfam" id="PF00535"/>
    </source>
</evidence>
<protein>
    <submittedName>
        <fullName evidence="2">Glycosyltransferases</fullName>
    </submittedName>
</protein>